<accession>A0ACB7CD89</accession>
<comment type="caution">
    <text evidence="1">The sequence shown here is derived from an EMBL/GenBank/DDBJ whole genome shotgun (WGS) entry which is preliminary data.</text>
</comment>
<keyword evidence="2" id="KW-1185">Reference proteome</keyword>
<protein>
    <submittedName>
        <fullName evidence="1">Uncharacterized protein</fullName>
    </submittedName>
</protein>
<name>A0ACB7CD89_9ASCO</name>
<gene>
    <name evidence="1" type="ORF">PORY_001598</name>
</gene>
<reference evidence="1 2" key="1">
    <citation type="journal article" date="2021" name="Commun. Biol.">
        <title>Genomic insights into the host specific adaptation of the Pneumocystis genus.</title>
        <authorList>
            <person name="Cisse O.H."/>
            <person name="Ma L."/>
            <person name="Dekker J.P."/>
            <person name="Khil P.P."/>
            <person name="Youn J.-H."/>
            <person name="Brenchley J.M."/>
            <person name="Blair R."/>
            <person name="Pahar B."/>
            <person name="Chabe M."/>
            <person name="Van Rompay K.K.A."/>
            <person name="Keesler R."/>
            <person name="Sukura A."/>
            <person name="Hirsch V."/>
            <person name="Kutty G."/>
            <person name="Liu Y."/>
            <person name="Peng L."/>
            <person name="Chen J."/>
            <person name="Song J."/>
            <person name="Weissenbacher-Lang C."/>
            <person name="Xu J."/>
            <person name="Upham N.S."/>
            <person name="Stajich J.E."/>
            <person name="Cuomo C.A."/>
            <person name="Cushion M.T."/>
            <person name="Kovacs J.A."/>
        </authorList>
    </citation>
    <scope>NUCLEOTIDE SEQUENCE [LARGE SCALE GENOMIC DNA]</scope>
    <source>
        <strain evidence="1 2">RABM</strain>
    </source>
</reference>
<dbReference type="Proteomes" id="UP000768646">
    <property type="component" value="Unassembled WGS sequence"/>
</dbReference>
<evidence type="ECO:0000313" key="1">
    <source>
        <dbReference type="EMBL" id="KAG4304923.1"/>
    </source>
</evidence>
<proteinExistence type="predicted"/>
<sequence length="387" mass="44919">MVSINDRVCVGQTQGTVRFVGLTRFSSGIWVGIELDTPTGKNDGSVQGERYFDCKENYGVFVRPSTLKFVSQENERELFVDNENKNYEKRRSTSSSPQKMNVFHSPRSAATISRIPCIQTPKMQRKTLNMMSSFETLIPSRKIRTPDSLNEVSLQPSQSTTPTRGSPTKYEDCQEILENDEQKVEEIKSFQKKNDKKMLLDSLEDEKASAQFYLAKFEASGIETENELKKKLKVFDMKRIEDKNKIKQLEDRLQENDFLEKAENRLQTKITSMQQEIEKLKMSLKNMENEKTELETKLSEALEMLETATLDKEMAEEKAEILNSELDFFKNELQKNNIDNKFDDTFKEGKQSEDNEESLKEQNVLLKDALINWKLRDLKNTNYNVKL</sequence>
<organism evidence="1 2">
    <name type="scientific">Pneumocystis oryctolagi</name>
    <dbReference type="NCBI Taxonomy" id="42067"/>
    <lineage>
        <taxon>Eukaryota</taxon>
        <taxon>Fungi</taxon>
        <taxon>Dikarya</taxon>
        <taxon>Ascomycota</taxon>
        <taxon>Taphrinomycotina</taxon>
        <taxon>Pneumocystomycetes</taxon>
        <taxon>Pneumocystaceae</taxon>
        <taxon>Pneumocystis</taxon>
    </lineage>
</organism>
<evidence type="ECO:0000313" key="2">
    <source>
        <dbReference type="Proteomes" id="UP000768646"/>
    </source>
</evidence>
<dbReference type="EMBL" id="JABTEG010000005">
    <property type="protein sequence ID" value="KAG4304923.1"/>
    <property type="molecule type" value="Genomic_DNA"/>
</dbReference>